<feature type="non-terminal residue" evidence="1">
    <location>
        <position position="31"/>
    </location>
</feature>
<proteinExistence type="predicted"/>
<organism evidence="1">
    <name type="scientific">marine metagenome</name>
    <dbReference type="NCBI Taxonomy" id="408172"/>
    <lineage>
        <taxon>unclassified sequences</taxon>
        <taxon>metagenomes</taxon>
        <taxon>ecological metagenomes</taxon>
    </lineage>
</organism>
<dbReference type="AlphaFoldDB" id="A0A382VEB8"/>
<reference evidence="1" key="1">
    <citation type="submission" date="2018-05" db="EMBL/GenBank/DDBJ databases">
        <authorList>
            <person name="Lanie J.A."/>
            <person name="Ng W.-L."/>
            <person name="Kazmierczak K.M."/>
            <person name="Andrzejewski T.M."/>
            <person name="Davidsen T.M."/>
            <person name="Wayne K.J."/>
            <person name="Tettelin H."/>
            <person name="Glass J.I."/>
            <person name="Rusch D."/>
            <person name="Podicherti R."/>
            <person name="Tsui H.-C.T."/>
            <person name="Winkler M.E."/>
        </authorList>
    </citation>
    <scope>NUCLEOTIDE SEQUENCE</scope>
</reference>
<evidence type="ECO:0000313" key="1">
    <source>
        <dbReference type="EMBL" id="SVD44365.1"/>
    </source>
</evidence>
<dbReference type="EMBL" id="UINC01151009">
    <property type="protein sequence ID" value="SVD44365.1"/>
    <property type="molecule type" value="Genomic_DNA"/>
</dbReference>
<accession>A0A382VEB8</accession>
<name>A0A382VEB8_9ZZZZ</name>
<sequence>MFRVTYSFIYIWRPNYRSPIRLQKHAYRRSM</sequence>
<gene>
    <name evidence="1" type="ORF">METZ01_LOCUS397219</name>
</gene>
<protein>
    <submittedName>
        <fullName evidence="1">Uncharacterized protein</fullName>
    </submittedName>
</protein>